<gene>
    <name evidence="1" type="ORF">ACFO3J_00965</name>
</gene>
<keyword evidence="2" id="KW-1185">Reference proteome</keyword>
<dbReference type="EMBL" id="JBHSBB010000001">
    <property type="protein sequence ID" value="MFC4030036.1"/>
    <property type="molecule type" value="Genomic_DNA"/>
</dbReference>
<reference evidence="2" key="1">
    <citation type="journal article" date="2019" name="Int. J. Syst. Evol. Microbiol.">
        <title>The Global Catalogue of Microorganisms (GCM) 10K type strain sequencing project: providing services to taxonomists for standard genome sequencing and annotation.</title>
        <authorList>
            <consortium name="The Broad Institute Genomics Platform"/>
            <consortium name="The Broad Institute Genome Sequencing Center for Infectious Disease"/>
            <person name="Wu L."/>
            <person name="Ma J."/>
        </authorList>
    </citation>
    <scope>NUCLEOTIDE SEQUENCE [LARGE SCALE GENOMIC DNA]</scope>
    <source>
        <strain evidence="2">CGMCC 4.7237</strain>
    </source>
</reference>
<accession>A0ABV8HF22</accession>
<evidence type="ECO:0000313" key="2">
    <source>
        <dbReference type="Proteomes" id="UP001595765"/>
    </source>
</evidence>
<dbReference type="Proteomes" id="UP001595765">
    <property type="component" value="Unassembled WGS sequence"/>
</dbReference>
<proteinExistence type="predicted"/>
<protein>
    <submittedName>
        <fullName evidence="1">Uncharacterized protein</fullName>
    </submittedName>
</protein>
<name>A0ABV8HF22_9ACTN</name>
<comment type="caution">
    <text evidence="1">The sequence shown here is derived from an EMBL/GenBank/DDBJ whole genome shotgun (WGS) entry which is preliminary data.</text>
</comment>
<dbReference type="RefSeq" id="WP_386424860.1">
    <property type="nucleotide sequence ID" value="NZ_JBHSBB010000001.1"/>
</dbReference>
<evidence type="ECO:0000313" key="1">
    <source>
        <dbReference type="EMBL" id="MFC4030036.1"/>
    </source>
</evidence>
<sequence length="213" mass="23583">MPVIAVDVPALKVVEEVPDRWCYAAVEQVLRKAFKKPDISQTEIAHNCFIRVAATSTTTYSHLGRMLQYAKTAVSQVTGKPLDVVEKDWLTLRPSLATLAPFGELNLDKDGLRGLLRDSWGEFDRKIFTTVNIGCPPSVFDVAPEIAEGKLVAAANDVHWYVIYGYDYDEAAVHDDEEAKYTYLVYDVHGGVASRAAAKDFNENLSEVLTVTA</sequence>
<organism evidence="1 2">
    <name type="scientific">Streptomyces polygonati</name>
    <dbReference type="NCBI Taxonomy" id="1617087"/>
    <lineage>
        <taxon>Bacteria</taxon>
        <taxon>Bacillati</taxon>
        <taxon>Actinomycetota</taxon>
        <taxon>Actinomycetes</taxon>
        <taxon>Kitasatosporales</taxon>
        <taxon>Streptomycetaceae</taxon>
        <taxon>Streptomyces</taxon>
    </lineage>
</organism>